<proteinExistence type="predicted"/>
<dbReference type="InterPro" id="IPR002711">
    <property type="entry name" value="HNH"/>
</dbReference>
<evidence type="ECO:0000313" key="2">
    <source>
        <dbReference type="EMBL" id="QHT30034.1"/>
    </source>
</evidence>
<feature type="domain" description="HNH" evidence="1">
    <location>
        <begin position="42"/>
        <end position="73"/>
    </location>
</feature>
<reference evidence="2" key="1">
    <citation type="journal article" date="2020" name="Nature">
        <title>Giant virus diversity and host interactions through global metagenomics.</title>
        <authorList>
            <person name="Schulz F."/>
            <person name="Roux S."/>
            <person name="Paez-Espino D."/>
            <person name="Jungbluth S."/>
            <person name="Walsh D.A."/>
            <person name="Denef V.J."/>
            <person name="McMahon K.D."/>
            <person name="Konstantinidis K.T."/>
            <person name="Eloe-Fadrosh E.A."/>
            <person name="Kyrpides N.C."/>
            <person name="Woyke T."/>
        </authorList>
    </citation>
    <scope>NUCLEOTIDE SEQUENCE</scope>
    <source>
        <strain evidence="2">GVMAG-M-3300009068-25</strain>
    </source>
</reference>
<dbReference type="GO" id="GO:0008270">
    <property type="term" value="F:zinc ion binding"/>
    <property type="evidence" value="ECO:0007669"/>
    <property type="project" value="InterPro"/>
</dbReference>
<dbReference type="AlphaFoldDB" id="A0A6C0ELG9"/>
<sequence>MSKNRIPRALREQLWLCKVGRRFDTKCKVAWCTNTINVFDYQCGHNIPESKGGPTTLDNLEPICSRCNVSMGNQYTFDEWNTKFASQIPWWRRWFR</sequence>
<dbReference type="GO" id="GO:0004519">
    <property type="term" value="F:endonuclease activity"/>
    <property type="evidence" value="ECO:0007669"/>
    <property type="project" value="InterPro"/>
</dbReference>
<dbReference type="Pfam" id="PF01844">
    <property type="entry name" value="HNH"/>
    <property type="match status" value="1"/>
</dbReference>
<protein>
    <recommendedName>
        <fullName evidence="1">HNH domain-containing protein</fullName>
    </recommendedName>
</protein>
<dbReference type="GO" id="GO:0003676">
    <property type="term" value="F:nucleic acid binding"/>
    <property type="evidence" value="ECO:0007669"/>
    <property type="project" value="InterPro"/>
</dbReference>
<dbReference type="Gene3D" id="1.10.30.50">
    <property type="match status" value="1"/>
</dbReference>
<dbReference type="InterPro" id="IPR003615">
    <property type="entry name" value="HNH_nuc"/>
</dbReference>
<dbReference type="CDD" id="cd00085">
    <property type="entry name" value="HNHc"/>
    <property type="match status" value="1"/>
</dbReference>
<organism evidence="2">
    <name type="scientific">viral metagenome</name>
    <dbReference type="NCBI Taxonomy" id="1070528"/>
    <lineage>
        <taxon>unclassified sequences</taxon>
        <taxon>metagenomes</taxon>
        <taxon>organismal metagenomes</taxon>
    </lineage>
</organism>
<evidence type="ECO:0000259" key="1">
    <source>
        <dbReference type="Pfam" id="PF01844"/>
    </source>
</evidence>
<accession>A0A6C0ELG9</accession>
<name>A0A6C0ELG9_9ZZZZ</name>
<dbReference type="EMBL" id="MN738889">
    <property type="protein sequence ID" value="QHT30034.1"/>
    <property type="molecule type" value="Genomic_DNA"/>
</dbReference>